<evidence type="ECO:0000256" key="1">
    <source>
        <dbReference type="SAM" id="MobiDB-lite"/>
    </source>
</evidence>
<feature type="region of interest" description="Disordered" evidence="1">
    <location>
        <begin position="357"/>
        <end position="412"/>
    </location>
</feature>
<accession>A0A2N9AKC8</accession>
<dbReference type="AlphaFoldDB" id="A0A2N9AKC8"/>
<proteinExistence type="predicted"/>
<protein>
    <submittedName>
        <fullName evidence="2">Uncharacterized protein</fullName>
    </submittedName>
</protein>
<organism evidence="2 3">
    <name type="scientific">Methylorubrum extorquens</name>
    <name type="common">Methylobacterium dichloromethanicum</name>
    <name type="synonym">Methylobacterium extorquens</name>
    <dbReference type="NCBI Taxonomy" id="408"/>
    <lineage>
        <taxon>Bacteria</taxon>
        <taxon>Pseudomonadati</taxon>
        <taxon>Pseudomonadota</taxon>
        <taxon>Alphaproteobacteria</taxon>
        <taxon>Hyphomicrobiales</taxon>
        <taxon>Methylobacteriaceae</taxon>
        <taxon>Methylorubrum</taxon>
    </lineage>
</organism>
<name>A0A2N9AKC8_METEX</name>
<reference evidence="3" key="1">
    <citation type="submission" date="2017-10" db="EMBL/GenBank/DDBJ databases">
        <authorList>
            <person name="Regsiter A."/>
            <person name="William W."/>
        </authorList>
    </citation>
    <scope>NUCLEOTIDE SEQUENCE [LARGE SCALE GENOMIC DNA]</scope>
</reference>
<gene>
    <name evidence="2" type="ORF">TK0001_1192</name>
</gene>
<evidence type="ECO:0000313" key="3">
    <source>
        <dbReference type="Proteomes" id="UP000233769"/>
    </source>
</evidence>
<evidence type="ECO:0000313" key="2">
    <source>
        <dbReference type="EMBL" id="SOR27794.1"/>
    </source>
</evidence>
<sequence>MEGGERPDLAAVAEAIRVEASARLEDAVLGAGQRLRRGRAETDEDVGVGEFDLALDEGAADRDLLRGRVAVARRAPGHDVGDVGARPVETDRRHHPVEELAGASHERLADPVLVGPRCLADEHHPRLRIAVGEDEVLGSEAQAAALEAAQQLFQFVEGLHLRGPCPRIVRRLAGLGAGRVAIGTGGLARGRVAARQLTPERQGRLFRGGGVTLRRLAARWKGLAARFERLTAWFKGLAARFKGLAARGRLGLRGGVSSNGLGLGEAVVGLLVEDRVDACRDMEVEEGDQVASGVGIRVVCRHRFHVAWERPVDNARMRPADRRTCALRMPLASPCACLPLPERPCLLTLESLERHLDNESSRSGARCPNGRRRNEDGAARTRRHGFRRGDRRRGTRRPRRRDPPQAALRGEG</sequence>
<feature type="compositionally biased region" description="Basic residues" evidence="1">
    <location>
        <begin position="380"/>
        <end position="400"/>
    </location>
</feature>
<dbReference type="EMBL" id="LT962688">
    <property type="protein sequence ID" value="SOR27794.1"/>
    <property type="molecule type" value="Genomic_DNA"/>
</dbReference>
<dbReference type="Proteomes" id="UP000233769">
    <property type="component" value="Chromosome tk0001"/>
</dbReference>